<evidence type="ECO:0000313" key="16">
    <source>
        <dbReference type="WBParaSite" id="EVEC_0001059201-mRNA-1"/>
    </source>
</evidence>
<keyword evidence="7" id="KW-0949">S-adenosyl-L-methionine</keyword>
<keyword evidence="3" id="KW-0690">Ribosome biogenesis</keyword>
<evidence type="ECO:0000256" key="1">
    <source>
        <dbReference type="ARBA" id="ARBA00004604"/>
    </source>
</evidence>
<evidence type="ECO:0000313" key="14">
    <source>
        <dbReference type="EMBL" id="VDD95184.1"/>
    </source>
</evidence>
<evidence type="ECO:0000256" key="9">
    <source>
        <dbReference type="ARBA" id="ARBA00022884"/>
    </source>
</evidence>
<dbReference type="EMBL" id="UXUI01010396">
    <property type="protein sequence ID" value="VDD95184.1"/>
    <property type="molecule type" value="Genomic_DNA"/>
</dbReference>
<evidence type="ECO:0000256" key="4">
    <source>
        <dbReference type="ARBA" id="ARBA00022552"/>
    </source>
</evidence>
<dbReference type="Pfam" id="PF03587">
    <property type="entry name" value="EMG1"/>
    <property type="match status" value="1"/>
</dbReference>
<comment type="similarity">
    <text evidence="2">Belongs to the class IV-like SAM-binding methyltransferase superfamily. RNA methyltransferase NEP1 family.</text>
</comment>
<reference evidence="16" key="1">
    <citation type="submission" date="2017-02" db="UniProtKB">
        <authorList>
            <consortium name="WormBaseParasite"/>
        </authorList>
    </citation>
    <scope>IDENTIFICATION</scope>
</reference>
<keyword evidence="8" id="KW-0699">rRNA-binding</keyword>
<dbReference type="InterPro" id="IPR029028">
    <property type="entry name" value="Alpha/beta_knot_MTases"/>
</dbReference>
<comment type="catalytic activity">
    <reaction evidence="11">
        <text>a pseudouridine in rRNA + S-adenosyl-L-methionine = an N(1)-methylpseudouridine in rRNA + S-adenosyl-L-homocysteine + H(+)</text>
        <dbReference type="Rhea" id="RHEA:46696"/>
        <dbReference type="Rhea" id="RHEA-COMP:11634"/>
        <dbReference type="Rhea" id="RHEA-COMP:13933"/>
        <dbReference type="ChEBI" id="CHEBI:15378"/>
        <dbReference type="ChEBI" id="CHEBI:57856"/>
        <dbReference type="ChEBI" id="CHEBI:59789"/>
        <dbReference type="ChEBI" id="CHEBI:65314"/>
        <dbReference type="ChEBI" id="CHEBI:74890"/>
    </reaction>
</comment>
<dbReference type="GO" id="GO:0070475">
    <property type="term" value="P:rRNA base methylation"/>
    <property type="evidence" value="ECO:0007669"/>
    <property type="project" value="InterPro"/>
</dbReference>
<dbReference type="InterPro" id="IPR029026">
    <property type="entry name" value="tRNA_m1G_MTases_N"/>
</dbReference>
<keyword evidence="15" id="KW-1185">Reference proteome</keyword>
<evidence type="ECO:0000256" key="6">
    <source>
        <dbReference type="ARBA" id="ARBA00022679"/>
    </source>
</evidence>
<name>A0A0N4VID9_ENTVE</name>
<keyword evidence="10" id="KW-0539">Nucleus</keyword>
<keyword evidence="9" id="KW-0694">RNA-binding</keyword>
<organism evidence="16">
    <name type="scientific">Enterobius vermicularis</name>
    <name type="common">Human pinworm</name>
    <dbReference type="NCBI Taxonomy" id="51028"/>
    <lineage>
        <taxon>Eukaryota</taxon>
        <taxon>Metazoa</taxon>
        <taxon>Ecdysozoa</taxon>
        <taxon>Nematoda</taxon>
        <taxon>Chromadorea</taxon>
        <taxon>Rhabditida</taxon>
        <taxon>Spirurina</taxon>
        <taxon>Oxyuridomorpha</taxon>
        <taxon>Oxyuroidea</taxon>
        <taxon>Oxyuridae</taxon>
        <taxon>Enterobius</taxon>
    </lineage>
</organism>
<gene>
    <name evidence="14" type="ORF">EVEC_LOCUS9935</name>
</gene>
<evidence type="ECO:0000256" key="7">
    <source>
        <dbReference type="ARBA" id="ARBA00022691"/>
    </source>
</evidence>
<dbReference type="OrthoDB" id="269804at2759"/>
<dbReference type="FunFam" id="3.40.1280.10:FF:000003">
    <property type="entry name" value="Ribosomal RNA small subunit methyltransferase"/>
    <property type="match status" value="1"/>
</dbReference>
<evidence type="ECO:0000256" key="10">
    <source>
        <dbReference type="ARBA" id="ARBA00023242"/>
    </source>
</evidence>
<comment type="subcellular location">
    <subcellularLocation>
        <location evidence="1">Nucleus</location>
        <location evidence="1">Nucleolus</location>
    </subcellularLocation>
</comment>
<accession>A0A0N4VID9</accession>
<comment type="function">
    <text evidence="12">S-adenosyl-L-methionine-dependent pseudouridine N(1)-methyltransferase that methylates a pseudouridine in 18S rRNA. Involved the biosynthesis of the hypermodified N1-methyl-N3-(3-amino-3-carboxypropyl) pseudouridine (m1acp3-Psi) conserved in eukaryotic 18S rRNA. Also has an essential role in 40S ribosomal subunit biogenesis independent on its methyltransferase activity, facilitating the incorporation of ribosomal protein S19 during the formation of pre-ribosomes.</text>
</comment>
<evidence type="ECO:0000313" key="15">
    <source>
        <dbReference type="Proteomes" id="UP000274131"/>
    </source>
</evidence>
<keyword evidence="5" id="KW-0489">Methyltransferase</keyword>
<dbReference type="WBParaSite" id="EVEC_0001059201-mRNA-1">
    <property type="protein sequence ID" value="EVEC_0001059201-mRNA-1"/>
    <property type="gene ID" value="EVEC_0001059201"/>
</dbReference>
<evidence type="ECO:0000256" key="5">
    <source>
        <dbReference type="ARBA" id="ARBA00022603"/>
    </source>
</evidence>
<dbReference type="PANTHER" id="PTHR12636:SF5">
    <property type="entry name" value="RIBOSOMAL RNA SMALL SUBUNIT METHYLTRANSFERASE NEP1"/>
    <property type="match status" value="1"/>
</dbReference>
<dbReference type="Proteomes" id="UP000274131">
    <property type="component" value="Unassembled WGS sequence"/>
</dbReference>
<protein>
    <recommendedName>
        <fullName evidence="13">18S rRNA (pseudouridine-N1)-methyltransferase</fullName>
    </recommendedName>
</protein>
<dbReference type="GO" id="GO:0032040">
    <property type="term" value="C:small-subunit processome"/>
    <property type="evidence" value="ECO:0007669"/>
    <property type="project" value="TreeGrafter"/>
</dbReference>
<reference evidence="14 15" key="2">
    <citation type="submission" date="2018-10" db="EMBL/GenBank/DDBJ databases">
        <authorList>
            <consortium name="Pathogen Informatics"/>
        </authorList>
    </citation>
    <scope>NUCLEOTIDE SEQUENCE [LARGE SCALE GENOMIC DNA]</scope>
</reference>
<dbReference type="InterPro" id="IPR005304">
    <property type="entry name" value="Rbsml_bgen_MeTrfase_EMG1/NEP1"/>
</dbReference>
<dbReference type="SUPFAM" id="SSF75217">
    <property type="entry name" value="alpha/beta knot"/>
    <property type="match status" value="1"/>
</dbReference>
<evidence type="ECO:0000256" key="3">
    <source>
        <dbReference type="ARBA" id="ARBA00022517"/>
    </source>
</evidence>
<evidence type="ECO:0000256" key="8">
    <source>
        <dbReference type="ARBA" id="ARBA00022730"/>
    </source>
</evidence>
<dbReference type="PANTHER" id="PTHR12636">
    <property type="entry name" value="NEP1/MRA1"/>
    <property type="match status" value="1"/>
</dbReference>
<evidence type="ECO:0000256" key="12">
    <source>
        <dbReference type="ARBA" id="ARBA00053784"/>
    </source>
</evidence>
<dbReference type="Gene3D" id="3.40.1280.10">
    <property type="match status" value="1"/>
</dbReference>
<evidence type="ECO:0000256" key="2">
    <source>
        <dbReference type="ARBA" id="ARBA00008115"/>
    </source>
</evidence>
<dbReference type="GO" id="GO:0019843">
    <property type="term" value="F:rRNA binding"/>
    <property type="evidence" value="ECO:0007669"/>
    <property type="project" value="UniProtKB-KW"/>
</dbReference>
<evidence type="ECO:0000256" key="13">
    <source>
        <dbReference type="ARBA" id="ARBA00081469"/>
    </source>
</evidence>
<dbReference type="STRING" id="51028.A0A0N4VID9"/>
<dbReference type="CDD" id="cd18088">
    <property type="entry name" value="Nep1-like"/>
    <property type="match status" value="1"/>
</dbReference>
<dbReference type="GO" id="GO:0070037">
    <property type="term" value="F:rRNA (pseudouridine) methyltransferase activity"/>
    <property type="evidence" value="ECO:0007669"/>
    <property type="project" value="InterPro"/>
</dbReference>
<keyword evidence="4" id="KW-0698">rRNA processing</keyword>
<keyword evidence="6" id="KW-0808">Transferase</keyword>
<proteinExistence type="inferred from homology"/>
<sequence>MLIGPRPSKRLKTSDNDEISSEKRLIVILENCSLESAKVGKDYVILSSDRHANFLKSHKKDPNDYRPDILHQCLLMLLDSPLNRASLLQIYIHTSKNVLIEVHPQTRIPRTFDRFSGLMVQLLHKLSIRAESNSIRLLKVIKNPISSHLPIGCRKILTSFQAADLVECRSIPVKDDDRPIVIVVGGMAKGKVSTDYTEEEIKISNYPLSAALTCAKLTTGFEEAWGIQ</sequence>
<dbReference type="AlphaFoldDB" id="A0A0N4VID9"/>
<evidence type="ECO:0000256" key="11">
    <source>
        <dbReference type="ARBA" id="ARBA00050871"/>
    </source>
</evidence>